<dbReference type="GO" id="GO:0005737">
    <property type="term" value="C:cytoplasm"/>
    <property type="evidence" value="ECO:0007669"/>
    <property type="project" value="UniProtKB-SubCell"/>
</dbReference>
<dbReference type="GO" id="GO:0003700">
    <property type="term" value="F:DNA-binding transcription factor activity"/>
    <property type="evidence" value="ECO:0007669"/>
    <property type="project" value="InterPro"/>
</dbReference>
<dbReference type="EMBL" id="JACJVR010000027">
    <property type="protein sequence ID" value="MBB6691326.1"/>
    <property type="molecule type" value="Genomic_DNA"/>
</dbReference>
<keyword evidence="5" id="KW-0805">Transcription regulation</keyword>
<dbReference type="SUPFAM" id="SSF46689">
    <property type="entry name" value="Homeodomain-like"/>
    <property type="match status" value="2"/>
</dbReference>
<dbReference type="SMART" id="SM00342">
    <property type="entry name" value="HTH_ARAC"/>
    <property type="match status" value="1"/>
</dbReference>
<dbReference type="InterPro" id="IPR011006">
    <property type="entry name" value="CheY-like_superfamily"/>
</dbReference>
<keyword evidence="2" id="KW-0963">Cytoplasm</keyword>
<dbReference type="InterPro" id="IPR018062">
    <property type="entry name" value="HTH_AraC-typ_CS"/>
</dbReference>
<dbReference type="InterPro" id="IPR001789">
    <property type="entry name" value="Sig_transdc_resp-reg_receiver"/>
</dbReference>
<dbReference type="InterPro" id="IPR051552">
    <property type="entry name" value="HptR"/>
</dbReference>
<evidence type="ECO:0000256" key="1">
    <source>
        <dbReference type="ARBA" id="ARBA00004496"/>
    </source>
</evidence>
<keyword evidence="6" id="KW-0238">DNA-binding</keyword>
<keyword evidence="3 8" id="KW-0597">Phosphoprotein</keyword>
<name>A0A841TSQ7_9BACL</name>
<evidence type="ECO:0000313" key="12">
    <source>
        <dbReference type="Proteomes" id="UP000553776"/>
    </source>
</evidence>
<dbReference type="SMART" id="SM00448">
    <property type="entry name" value="REC"/>
    <property type="match status" value="1"/>
</dbReference>
<reference evidence="11 12" key="1">
    <citation type="submission" date="2020-08" db="EMBL/GenBank/DDBJ databases">
        <title>Cohnella phylogeny.</title>
        <authorList>
            <person name="Dunlap C."/>
        </authorList>
    </citation>
    <scope>NUCLEOTIDE SEQUENCE [LARGE SCALE GENOMIC DNA]</scope>
    <source>
        <strain evidence="11 12">DSM 25239</strain>
    </source>
</reference>
<sequence>MIRAVVVDDERLVRKGFISLIDWSAHGIAIVGEAGDGKSALDLLDTVEADLLFTDITMPHMSGFELIKAVRSLHPRIRSVVLTCHHEFDYVHEALRLGAIDYIVKTLLELENADDVIRRILERFDWEEASRAAGLAADSRKRIAASSALLFVPRSREEAGGDLLRLPSVRRNALLDLGRMWLSPLVHPVRPEEAAREAAGEWGDRWRIVSLSRVGDEPLDEVSSVLEAAVPGLLFYSRAKPGEAVRADYRELARPAGAVRGADACPELDPERDPDLRWAFCAEDRERLLRRIAEKKPPKEAIEEFGARLCREWEPLLLRPAEAERLREETERNVSWADWENWLGRFSDKAKGRMAELGLSKEVMLCLLRAVQFMRRHAGNKINQNDVAAHVSMSRSYFSQCFARFAGQSFGDLLRTMRLERAKSLLLTTSIPVYEIAAAAGFEDDKYFSKLFRDKVGKLPTEFRACGGERDNGSNRGENG</sequence>
<keyword evidence="4" id="KW-0902">Two-component regulatory system</keyword>
<comment type="caution">
    <text evidence="11">The sequence shown here is derived from an EMBL/GenBank/DDBJ whole genome shotgun (WGS) entry which is preliminary data.</text>
</comment>
<proteinExistence type="predicted"/>
<dbReference type="Gene3D" id="3.40.50.2300">
    <property type="match status" value="1"/>
</dbReference>
<feature type="domain" description="Response regulatory" evidence="10">
    <location>
        <begin position="3"/>
        <end position="120"/>
    </location>
</feature>
<dbReference type="Pfam" id="PF12833">
    <property type="entry name" value="HTH_18"/>
    <property type="match status" value="1"/>
</dbReference>
<dbReference type="PROSITE" id="PS50110">
    <property type="entry name" value="RESPONSE_REGULATORY"/>
    <property type="match status" value="1"/>
</dbReference>
<evidence type="ECO:0000256" key="8">
    <source>
        <dbReference type="PROSITE-ProRule" id="PRU00169"/>
    </source>
</evidence>
<dbReference type="PANTHER" id="PTHR42713:SF3">
    <property type="entry name" value="TRANSCRIPTIONAL REGULATORY PROTEIN HPTR"/>
    <property type="match status" value="1"/>
</dbReference>
<feature type="modified residue" description="4-aspartylphosphate" evidence="8">
    <location>
        <position position="55"/>
    </location>
</feature>
<dbReference type="GO" id="GO:0000160">
    <property type="term" value="P:phosphorelay signal transduction system"/>
    <property type="evidence" value="ECO:0007669"/>
    <property type="project" value="UniProtKB-KW"/>
</dbReference>
<dbReference type="PROSITE" id="PS01124">
    <property type="entry name" value="HTH_ARAC_FAMILY_2"/>
    <property type="match status" value="1"/>
</dbReference>
<dbReference type="GO" id="GO:0043565">
    <property type="term" value="F:sequence-specific DNA binding"/>
    <property type="evidence" value="ECO:0007669"/>
    <property type="project" value="InterPro"/>
</dbReference>
<gene>
    <name evidence="11" type="ORF">H7B90_07960</name>
</gene>
<feature type="domain" description="HTH araC/xylS-type" evidence="9">
    <location>
        <begin position="368"/>
        <end position="466"/>
    </location>
</feature>
<dbReference type="Gene3D" id="1.10.10.60">
    <property type="entry name" value="Homeodomain-like"/>
    <property type="match status" value="2"/>
</dbReference>
<evidence type="ECO:0000259" key="10">
    <source>
        <dbReference type="PROSITE" id="PS50110"/>
    </source>
</evidence>
<comment type="subcellular location">
    <subcellularLocation>
        <location evidence="1">Cytoplasm</location>
    </subcellularLocation>
</comment>
<evidence type="ECO:0000256" key="2">
    <source>
        <dbReference type="ARBA" id="ARBA00022490"/>
    </source>
</evidence>
<dbReference type="Pfam" id="PF00072">
    <property type="entry name" value="Response_reg"/>
    <property type="match status" value="1"/>
</dbReference>
<evidence type="ECO:0000256" key="3">
    <source>
        <dbReference type="ARBA" id="ARBA00022553"/>
    </source>
</evidence>
<dbReference type="Proteomes" id="UP000553776">
    <property type="component" value="Unassembled WGS sequence"/>
</dbReference>
<evidence type="ECO:0000256" key="5">
    <source>
        <dbReference type="ARBA" id="ARBA00023015"/>
    </source>
</evidence>
<evidence type="ECO:0000259" key="9">
    <source>
        <dbReference type="PROSITE" id="PS01124"/>
    </source>
</evidence>
<evidence type="ECO:0000256" key="6">
    <source>
        <dbReference type="ARBA" id="ARBA00023125"/>
    </source>
</evidence>
<dbReference type="AlphaFoldDB" id="A0A841TSQ7"/>
<dbReference type="RefSeq" id="WP_185135324.1">
    <property type="nucleotide sequence ID" value="NZ_JACJVR010000027.1"/>
</dbReference>
<evidence type="ECO:0000313" key="11">
    <source>
        <dbReference type="EMBL" id="MBB6691326.1"/>
    </source>
</evidence>
<evidence type="ECO:0000256" key="4">
    <source>
        <dbReference type="ARBA" id="ARBA00023012"/>
    </source>
</evidence>
<protein>
    <submittedName>
        <fullName evidence="11">Response regulator</fullName>
    </submittedName>
</protein>
<dbReference type="PANTHER" id="PTHR42713">
    <property type="entry name" value="HISTIDINE KINASE-RELATED"/>
    <property type="match status" value="1"/>
</dbReference>
<dbReference type="InterPro" id="IPR018060">
    <property type="entry name" value="HTH_AraC"/>
</dbReference>
<keyword evidence="7" id="KW-0804">Transcription</keyword>
<dbReference type="SUPFAM" id="SSF52172">
    <property type="entry name" value="CheY-like"/>
    <property type="match status" value="1"/>
</dbReference>
<organism evidence="11 12">
    <name type="scientific">Cohnella xylanilytica</name>
    <dbReference type="NCBI Taxonomy" id="557555"/>
    <lineage>
        <taxon>Bacteria</taxon>
        <taxon>Bacillati</taxon>
        <taxon>Bacillota</taxon>
        <taxon>Bacilli</taxon>
        <taxon>Bacillales</taxon>
        <taxon>Paenibacillaceae</taxon>
        <taxon>Cohnella</taxon>
    </lineage>
</organism>
<keyword evidence="12" id="KW-1185">Reference proteome</keyword>
<accession>A0A841TSQ7</accession>
<evidence type="ECO:0000256" key="7">
    <source>
        <dbReference type="ARBA" id="ARBA00023163"/>
    </source>
</evidence>
<dbReference type="CDD" id="cd17536">
    <property type="entry name" value="REC_YesN-like"/>
    <property type="match status" value="1"/>
</dbReference>
<dbReference type="InterPro" id="IPR009057">
    <property type="entry name" value="Homeodomain-like_sf"/>
</dbReference>
<dbReference type="PROSITE" id="PS00041">
    <property type="entry name" value="HTH_ARAC_FAMILY_1"/>
    <property type="match status" value="1"/>
</dbReference>